<feature type="transmembrane region" description="Helical" evidence="9">
    <location>
        <begin position="255"/>
        <end position="275"/>
    </location>
</feature>
<sequence>MVIVETNFAHLLVYWSITVELLKGKFGEEEGGGGQKWCHGALSFCTSRIFGEKGTRGWSGWKGGNKGVFSDKGLYSVLETGSTTPLPLKIVGNPWIPSKASFFTWEACWGKVLTLDQLQERGWTLANGCALCKVELETIDHIFLHCDKARLLWQLVFSIFGVWWVIFETIGERCIKAWTAAPTCVFWTLWKERNKSFLIHLTLICLLVSIFWQELADHTVEVNVQHEVLDGMFTFYDSTKARLNIYQVASVTFDLLLLLVLGSYLIVLFSFLVITTRVFSLFFPKPSISFIFPKCLFHNDHGLDDLISLFRRPPSRKLKTA</sequence>
<proteinExistence type="inferred from homology"/>
<evidence type="ECO:0000313" key="11">
    <source>
        <dbReference type="EMBL" id="RVW33330.1"/>
    </source>
</evidence>
<evidence type="ECO:0000256" key="5">
    <source>
        <dbReference type="ARBA" id="ARBA00022824"/>
    </source>
</evidence>
<evidence type="ECO:0000313" key="12">
    <source>
        <dbReference type="Proteomes" id="UP000288805"/>
    </source>
</evidence>
<protein>
    <recommendedName>
        <fullName evidence="10">Reverse transcriptase zinc-binding domain-containing protein</fullName>
    </recommendedName>
</protein>
<dbReference type="AlphaFoldDB" id="A0A438DD00"/>
<keyword evidence="6 9" id="KW-1133">Transmembrane helix</keyword>
<evidence type="ECO:0000256" key="6">
    <source>
        <dbReference type="ARBA" id="ARBA00022989"/>
    </source>
</evidence>
<evidence type="ECO:0000259" key="10">
    <source>
        <dbReference type="Pfam" id="PF13966"/>
    </source>
</evidence>
<comment type="subcellular location">
    <subcellularLocation>
        <location evidence="1">Endoplasmic reticulum membrane</location>
        <topology evidence="1">Single-pass membrane protein</topology>
    </subcellularLocation>
</comment>
<keyword evidence="4" id="KW-0732">Signal</keyword>
<evidence type="ECO:0000256" key="8">
    <source>
        <dbReference type="ARBA" id="ARBA00023180"/>
    </source>
</evidence>
<dbReference type="PANTHER" id="PTHR31826">
    <property type="entry name" value="NICALIN"/>
    <property type="match status" value="1"/>
</dbReference>
<dbReference type="GO" id="GO:0005789">
    <property type="term" value="C:endoplasmic reticulum membrane"/>
    <property type="evidence" value="ECO:0007669"/>
    <property type="project" value="UniProtKB-SubCell"/>
</dbReference>
<organism evidence="11 12">
    <name type="scientific">Vitis vinifera</name>
    <name type="common">Grape</name>
    <dbReference type="NCBI Taxonomy" id="29760"/>
    <lineage>
        <taxon>Eukaryota</taxon>
        <taxon>Viridiplantae</taxon>
        <taxon>Streptophyta</taxon>
        <taxon>Embryophyta</taxon>
        <taxon>Tracheophyta</taxon>
        <taxon>Spermatophyta</taxon>
        <taxon>Magnoliopsida</taxon>
        <taxon>eudicotyledons</taxon>
        <taxon>Gunneridae</taxon>
        <taxon>Pentapetalae</taxon>
        <taxon>rosids</taxon>
        <taxon>Vitales</taxon>
        <taxon>Vitaceae</taxon>
        <taxon>Viteae</taxon>
        <taxon>Vitis</taxon>
    </lineage>
</organism>
<dbReference type="EMBL" id="QGNW01001682">
    <property type="protein sequence ID" value="RVW33330.1"/>
    <property type="molecule type" value="Genomic_DNA"/>
</dbReference>
<comment type="caution">
    <text evidence="11">The sequence shown here is derived from an EMBL/GenBank/DDBJ whole genome shotgun (WGS) entry which is preliminary data.</text>
</comment>
<comment type="similarity">
    <text evidence="2">Belongs to the nicastrin family.</text>
</comment>
<feature type="transmembrane region" description="Helical" evidence="9">
    <location>
        <begin position="197"/>
        <end position="213"/>
    </location>
</feature>
<dbReference type="GO" id="GO:0009966">
    <property type="term" value="P:regulation of signal transduction"/>
    <property type="evidence" value="ECO:0007669"/>
    <property type="project" value="InterPro"/>
</dbReference>
<dbReference type="InterPro" id="IPR026960">
    <property type="entry name" value="RVT-Znf"/>
</dbReference>
<evidence type="ECO:0000256" key="7">
    <source>
        <dbReference type="ARBA" id="ARBA00023136"/>
    </source>
</evidence>
<feature type="transmembrane region" description="Helical" evidence="9">
    <location>
        <begin position="151"/>
        <end position="167"/>
    </location>
</feature>
<keyword evidence="5" id="KW-0256">Endoplasmic reticulum</keyword>
<accession>A0A438DD00</accession>
<evidence type="ECO:0000256" key="2">
    <source>
        <dbReference type="ARBA" id="ARBA00007717"/>
    </source>
</evidence>
<dbReference type="InterPro" id="IPR016574">
    <property type="entry name" value="Nicalin"/>
</dbReference>
<keyword evidence="8" id="KW-0325">Glycoprotein</keyword>
<reference evidence="11 12" key="1">
    <citation type="journal article" date="2018" name="PLoS Genet.">
        <title>Population sequencing reveals clonal diversity and ancestral inbreeding in the grapevine cultivar Chardonnay.</title>
        <authorList>
            <person name="Roach M.J."/>
            <person name="Johnson D.L."/>
            <person name="Bohlmann J."/>
            <person name="van Vuuren H.J."/>
            <person name="Jones S.J."/>
            <person name="Pretorius I.S."/>
            <person name="Schmidt S.A."/>
            <person name="Borneman A.R."/>
        </authorList>
    </citation>
    <scope>NUCLEOTIDE SEQUENCE [LARGE SCALE GENOMIC DNA]</scope>
    <source>
        <strain evidence="12">cv. Chardonnay</strain>
        <tissue evidence="11">Leaf</tissue>
    </source>
</reference>
<evidence type="ECO:0000256" key="1">
    <source>
        <dbReference type="ARBA" id="ARBA00004389"/>
    </source>
</evidence>
<dbReference type="Proteomes" id="UP000288805">
    <property type="component" value="Unassembled WGS sequence"/>
</dbReference>
<keyword evidence="7 9" id="KW-0472">Membrane</keyword>
<evidence type="ECO:0000256" key="3">
    <source>
        <dbReference type="ARBA" id="ARBA00022692"/>
    </source>
</evidence>
<dbReference type="Pfam" id="PF13966">
    <property type="entry name" value="zf-RVT"/>
    <property type="match status" value="1"/>
</dbReference>
<evidence type="ECO:0000256" key="9">
    <source>
        <dbReference type="SAM" id="Phobius"/>
    </source>
</evidence>
<gene>
    <name evidence="11" type="ORF">CK203_085354</name>
</gene>
<feature type="domain" description="Reverse transcriptase zinc-binding" evidence="10">
    <location>
        <begin position="69"/>
        <end position="153"/>
    </location>
</feature>
<keyword evidence="3 9" id="KW-0812">Transmembrane</keyword>
<evidence type="ECO:0000256" key="4">
    <source>
        <dbReference type="ARBA" id="ARBA00022729"/>
    </source>
</evidence>
<name>A0A438DD00_VITVI</name>